<reference evidence="2" key="1">
    <citation type="submission" date="2021-06" db="EMBL/GenBank/DDBJ databases">
        <title>Comparative genomics, transcriptomics and evolutionary studies reveal genomic signatures of adaptation to plant cell wall in hemibiotrophic fungi.</title>
        <authorList>
            <consortium name="DOE Joint Genome Institute"/>
            <person name="Baroncelli R."/>
            <person name="Diaz J.F."/>
            <person name="Benocci T."/>
            <person name="Peng M."/>
            <person name="Battaglia E."/>
            <person name="Haridas S."/>
            <person name="Andreopoulos W."/>
            <person name="Labutti K."/>
            <person name="Pangilinan J."/>
            <person name="Floch G.L."/>
            <person name="Makela M.R."/>
            <person name="Henrissat B."/>
            <person name="Grigoriev I.V."/>
            <person name="Crouch J.A."/>
            <person name="De Vries R.P."/>
            <person name="Sukno S.A."/>
            <person name="Thon M.R."/>
        </authorList>
    </citation>
    <scope>NUCLEOTIDE SEQUENCE</scope>
    <source>
        <strain evidence="2">CBS 193.32</strain>
    </source>
</reference>
<proteinExistence type="predicted"/>
<keyword evidence="1" id="KW-1133">Transmembrane helix</keyword>
<protein>
    <submittedName>
        <fullName evidence="2">Uncharacterized protein</fullName>
    </submittedName>
</protein>
<evidence type="ECO:0000256" key="1">
    <source>
        <dbReference type="SAM" id="Phobius"/>
    </source>
</evidence>
<name>A0AAJ0AYG2_9PEZI</name>
<dbReference type="GeneID" id="85452682"/>
<dbReference type="EMBL" id="JAHMHR010000003">
    <property type="protein sequence ID" value="KAK1700106.1"/>
    <property type="molecule type" value="Genomic_DNA"/>
</dbReference>
<comment type="caution">
    <text evidence="2">The sequence shown here is derived from an EMBL/GenBank/DDBJ whole genome shotgun (WGS) entry which is preliminary data.</text>
</comment>
<keyword evidence="1" id="KW-0472">Membrane</keyword>
<gene>
    <name evidence="2" type="ORF">BDP55DRAFT_540832</name>
</gene>
<accession>A0AAJ0AYG2</accession>
<dbReference type="Proteomes" id="UP001224890">
    <property type="component" value="Unassembled WGS sequence"/>
</dbReference>
<keyword evidence="1" id="KW-0812">Transmembrane</keyword>
<keyword evidence="3" id="KW-1185">Reference proteome</keyword>
<dbReference type="RefSeq" id="XP_060435863.1">
    <property type="nucleotide sequence ID" value="XM_060568156.1"/>
</dbReference>
<dbReference type="AlphaFoldDB" id="A0AAJ0AYG2"/>
<evidence type="ECO:0000313" key="2">
    <source>
        <dbReference type="EMBL" id="KAK1700106.1"/>
    </source>
</evidence>
<organism evidence="2 3">
    <name type="scientific">Colletotrichum godetiae</name>
    <dbReference type="NCBI Taxonomy" id="1209918"/>
    <lineage>
        <taxon>Eukaryota</taxon>
        <taxon>Fungi</taxon>
        <taxon>Dikarya</taxon>
        <taxon>Ascomycota</taxon>
        <taxon>Pezizomycotina</taxon>
        <taxon>Sordariomycetes</taxon>
        <taxon>Hypocreomycetidae</taxon>
        <taxon>Glomerellales</taxon>
        <taxon>Glomerellaceae</taxon>
        <taxon>Colletotrichum</taxon>
        <taxon>Colletotrichum acutatum species complex</taxon>
    </lineage>
</organism>
<feature type="transmembrane region" description="Helical" evidence="1">
    <location>
        <begin position="227"/>
        <end position="252"/>
    </location>
</feature>
<evidence type="ECO:0000313" key="3">
    <source>
        <dbReference type="Proteomes" id="UP001224890"/>
    </source>
</evidence>
<sequence>MTACQTKGKALESYNTQEWKTDETLVTFLERVYPQVFVGGVPETAIDTANLSAHILHKNAGIEIKATNTLSDHLSLVHGEGFKTLLVFHHCAFLKHSFDVLKSDQKDLSHSTSEAISRGCLHPALLTETLRTLNLLFPPLDNQSRRILEKWRDGQNLDTDLLEPCQLSLSLSAEEHPSGDLLALYKQYPHWAKQLARLLKEVDDPTPITRWERYAERRKSPRHMYNCALAALIVAAIFGILATALAAVQVWISYCAWVDDPRQSLCGAKKTQTSPTLNGRI</sequence>